<protein>
    <submittedName>
        <fullName evidence="1">Uncharacterized protein</fullName>
    </submittedName>
</protein>
<reference evidence="1" key="1">
    <citation type="journal article" date="2014" name="Front. Microbiol.">
        <title>High frequency of phylogenetically diverse reductive dehalogenase-homologous genes in deep subseafloor sedimentary metagenomes.</title>
        <authorList>
            <person name="Kawai M."/>
            <person name="Futagami T."/>
            <person name="Toyoda A."/>
            <person name="Takaki Y."/>
            <person name="Nishi S."/>
            <person name="Hori S."/>
            <person name="Arai W."/>
            <person name="Tsubouchi T."/>
            <person name="Morono Y."/>
            <person name="Uchiyama I."/>
            <person name="Ito T."/>
            <person name="Fujiyama A."/>
            <person name="Inagaki F."/>
            <person name="Takami H."/>
        </authorList>
    </citation>
    <scope>NUCLEOTIDE SEQUENCE</scope>
    <source>
        <strain evidence="1">Expedition CK06-06</strain>
    </source>
</reference>
<organism evidence="1">
    <name type="scientific">marine sediment metagenome</name>
    <dbReference type="NCBI Taxonomy" id="412755"/>
    <lineage>
        <taxon>unclassified sequences</taxon>
        <taxon>metagenomes</taxon>
        <taxon>ecological metagenomes</taxon>
    </lineage>
</organism>
<sequence length="85" mass="10449">LIARMGWDNWLPWYVLRRKEVPLLDGTKIAFIVHLEHSRQRPPEELRWNTSLYQNRLCFCFNATWLLEETGCRKLSEKEIKERYR</sequence>
<comment type="caution">
    <text evidence="1">The sequence shown here is derived from an EMBL/GenBank/DDBJ whole genome shotgun (WGS) entry which is preliminary data.</text>
</comment>
<dbReference type="AlphaFoldDB" id="X1U6K2"/>
<feature type="non-terminal residue" evidence="1">
    <location>
        <position position="1"/>
    </location>
</feature>
<accession>X1U6K2</accession>
<dbReference type="EMBL" id="BARW01007562">
    <property type="protein sequence ID" value="GAI87944.1"/>
    <property type="molecule type" value="Genomic_DNA"/>
</dbReference>
<name>X1U6K2_9ZZZZ</name>
<proteinExistence type="predicted"/>
<evidence type="ECO:0000313" key="1">
    <source>
        <dbReference type="EMBL" id="GAI87944.1"/>
    </source>
</evidence>
<gene>
    <name evidence="1" type="ORF">S12H4_15708</name>
</gene>